<dbReference type="SUPFAM" id="SSF160631">
    <property type="entry name" value="SMI1/KNR4-like"/>
    <property type="match status" value="1"/>
</dbReference>
<accession>A0A1H4EXJ4</accession>
<dbReference type="OrthoDB" id="515110at2"/>
<organism evidence="1 2">
    <name type="scientific">Chitinophaga terrae</name>
    <name type="common">ex Kim and Jung 2007</name>
    <dbReference type="NCBI Taxonomy" id="408074"/>
    <lineage>
        <taxon>Bacteria</taxon>
        <taxon>Pseudomonadati</taxon>
        <taxon>Bacteroidota</taxon>
        <taxon>Chitinophagia</taxon>
        <taxon>Chitinophagales</taxon>
        <taxon>Chitinophagaceae</taxon>
        <taxon>Chitinophaga</taxon>
    </lineage>
</organism>
<gene>
    <name evidence="1" type="ORF">SAMN05660909_03981</name>
</gene>
<name>A0A1H4EXJ4_9BACT</name>
<evidence type="ECO:0008006" key="3">
    <source>
        <dbReference type="Google" id="ProtNLM"/>
    </source>
</evidence>
<sequence>MTAIEKIKQLYNVTSVENQGFADSELQQVEKRLHIKLPLKLREYYLALGKNEAINYSHNRLLKPRGEEIGFSDDRYLVFYEENQVVAYWGIKEEDLRMDNPPVYGFYGDEWMKETGTTEDFLLLMAVYNGTLGGLKYVANAFTTLSPAVVKELETRWELLPEISWEKQKVYTADYREVISLSFDDQQQCTGIFAGTDIQDRFDNMLDTLDIDWSYTSYDEEEGEED</sequence>
<evidence type="ECO:0000313" key="2">
    <source>
        <dbReference type="Proteomes" id="UP000199656"/>
    </source>
</evidence>
<proteinExistence type="predicted"/>
<evidence type="ECO:0000313" key="1">
    <source>
        <dbReference type="EMBL" id="SEA89340.1"/>
    </source>
</evidence>
<dbReference type="RefSeq" id="WP_089763680.1">
    <property type="nucleotide sequence ID" value="NZ_BKAT01000020.1"/>
</dbReference>
<reference evidence="2" key="1">
    <citation type="submission" date="2016-10" db="EMBL/GenBank/DDBJ databases">
        <authorList>
            <person name="Varghese N."/>
            <person name="Submissions S."/>
        </authorList>
    </citation>
    <scope>NUCLEOTIDE SEQUENCE [LARGE SCALE GENOMIC DNA]</scope>
    <source>
        <strain evidence="2">DSM 23920</strain>
    </source>
</reference>
<dbReference type="Proteomes" id="UP000199656">
    <property type="component" value="Unassembled WGS sequence"/>
</dbReference>
<dbReference type="AlphaFoldDB" id="A0A1H4EXJ4"/>
<keyword evidence="2" id="KW-1185">Reference proteome</keyword>
<dbReference type="InterPro" id="IPR037883">
    <property type="entry name" value="Knr4/Smi1-like_sf"/>
</dbReference>
<protein>
    <recommendedName>
        <fullName evidence="3">SMI1/KNR4 family protein</fullName>
    </recommendedName>
</protein>
<dbReference type="EMBL" id="FNRL01000021">
    <property type="protein sequence ID" value="SEA89340.1"/>
    <property type="molecule type" value="Genomic_DNA"/>
</dbReference>
<dbReference type="STRING" id="408074.SAMN05660909_03981"/>